<dbReference type="Pfam" id="PF02482">
    <property type="entry name" value="Ribosomal_S30AE"/>
    <property type="match status" value="1"/>
</dbReference>
<dbReference type="InterPro" id="IPR003489">
    <property type="entry name" value="RHF/RaiA"/>
</dbReference>
<evidence type="ECO:0000313" key="1">
    <source>
        <dbReference type="EMBL" id="MBB5224672.1"/>
    </source>
</evidence>
<proteinExistence type="predicted"/>
<sequence>MTKSVSAVGFVFEEKQSDMIEKKLSRISYADDLIVDLILRVKHDKAYSFDCTVNFKWGAQAHVASEDFDFGAALNKLMDVLDTKVKKEKDKIQEKK</sequence>
<protein>
    <submittedName>
        <fullName evidence="1">Putative sigma-54 modulation protein</fullName>
    </submittedName>
</protein>
<evidence type="ECO:0000313" key="2">
    <source>
        <dbReference type="Proteomes" id="UP000518887"/>
    </source>
</evidence>
<accession>A0A7W8LKN5</accession>
<dbReference type="SUPFAM" id="SSF69754">
    <property type="entry name" value="Ribosome binding protein Y (YfiA homologue)"/>
    <property type="match status" value="1"/>
</dbReference>
<dbReference type="RefSeq" id="WP_184656281.1">
    <property type="nucleotide sequence ID" value="NZ_JACHFQ010000001.1"/>
</dbReference>
<dbReference type="Proteomes" id="UP000518887">
    <property type="component" value="Unassembled WGS sequence"/>
</dbReference>
<reference evidence="1 2" key="1">
    <citation type="submission" date="2020-08" db="EMBL/GenBank/DDBJ databases">
        <title>Genomic Encyclopedia of Type Strains, Phase IV (KMG-IV): sequencing the most valuable type-strain genomes for metagenomic binning, comparative biology and taxonomic classification.</title>
        <authorList>
            <person name="Goeker M."/>
        </authorList>
    </citation>
    <scope>NUCLEOTIDE SEQUENCE [LARGE SCALE GENOMIC DNA]</scope>
    <source>
        <strain evidence="1 2">DSM 103462</strain>
    </source>
</reference>
<dbReference type="EMBL" id="JACHFQ010000001">
    <property type="protein sequence ID" value="MBB5224672.1"/>
    <property type="molecule type" value="Genomic_DNA"/>
</dbReference>
<organism evidence="1 2">
    <name type="scientific">Treponema ruminis</name>
    <dbReference type="NCBI Taxonomy" id="744515"/>
    <lineage>
        <taxon>Bacteria</taxon>
        <taxon>Pseudomonadati</taxon>
        <taxon>Spirochaetota</taxon>
        <taxon>Spirochaetia</taxon>
        <taxon>Spirochaetales</taxon>
        <taxon>Treponemataceae</taxon>
        <taxon>Treponema</taxon>
    </lineage>
</organism>
<dbReference type="Gene3D" id="3.30.160.100">
    <property type="entry name" value="Ribosome hibernation promotion factor-like"/>
    <property type="match status" value="1"/>
</dbReference>
<gene>
    <name evidence="1" type="ORF">HNP76_000012</name>
</gene>
<name>A0A7W8LKN5_9SPIR</name>
<comment type="caution">
    <text evidence="1">The sequence shown here is derived from an EMBL/GenBank/DDBJ whole genome shotgun (WGS) entry which is preliminary data.</text>
</comment>
<dbReference type="InterPro" id="IPR036567">
    <property type="entry name" value="RHF-like"/>
</dbReference>
<dbReference type="AlphaFoldDB" id="A0A7W8LKN5"/>
<keyword evidence="2" id="KW-1185">Reference proteome</keyword>